<sequence>MGAMVAHSEVRHRTMMSSKPTGTYSALKLPNSESRLPSGQSVKLFRPGIIGLRKRVENTQQDLPTTPDVSAPSTSAPNIPKPQAKPQTPVMSPVVVPTPLQHPPKRVVTEVDGAKVTQEFLRTSTEYQLSTDKSPETVFTLTLAWLLRHAARDYGYRIVPDGSVRVSDVLRFFKKETLQSFSERCLADPGRRFELISLPDLVDGRLRDVWWVKAKRLHTIPGVSSANKRILNMGKLQTLVYRTTMEKWPYIQKYGIPEGPEHTIPLLQRRKNFFTNHIPEHKKYLCVTIDSERAARMGVMFFHTNQADLLAVGNRDGVIPLAACRSVVEMEVSKEKLR</sequence>
<organism evidence="2 3">
    <name type="scientific">Agrocybe chaxingu</name>
    <dbReference type="NCBI Taxonomy" id="84603"/>
    <lineage>
        <taxon>Eukaryota</taxon>
        <taxon>Fungi</taxon>
        <taxon>Dikarya</taxon>
        <taxon>Basidiomycota</taxon>
        <taxon>Agaricomycotina</taxon>
        <taxon>Agaricomycetes</taxon>
        <taxon>Agaricomycetidae</taxon>
        <taxon>Agaricales</taxon>
        <taxon>Agaricineae</taxon>
        <taxon>Strophariaceae</taxon>
        <taxon>Agrocybe</taxon>
    </lineage>
</organism>
<dbReference type="PANTHER" id="PTHR12684:SF2">
    <property type="entry name" value="TRNA 2'-PHOSPHOTRANSFERASE 1"/>
    <property type="match status" value="1"/>
</dbReference>
<comment type="caution">
    <text evidence="2">The sequence shown here is derived from an EMBL/GenBank/DDBJ whole genome shotgun (WGS) entry which is preliminary data.</text>
</comment>
<dbReference type="EMBL" id="JANKHO010000536">
    <property type="protein sequence ID" value="KAJ3508715.1"/>
    <property type="molecule type" value="Genomic_DNA"/>
</dbReference>
<keyword evidence="3" id="KW-1185">Reference proteome</keyword>
<dbReference type="GO" id="GO:0000215">
    <property type="term" value="F:tRNA 2'-phosphotransferase activity"/>
    <property type="evidence" value="ECO:0007669"/>
    <property type="project" value="TreeGrafter"/>
</dbReference>
<dbReference type="Proteomes" id="UP001148786">
    <property type="component" value="Unassembled WGS sequence"/>
</dbReference>
<dbReference type="PANTHER" id="PTHR12684">
    <property type="entry name" value="PUTATIVE PHOSPHOTRANSFERASE"/>
    <property type="match status" value="1"/>
</dbReference>
<feature type="region of interest" description="Disordered" evidence="1">
    <location>
        <begin position="1"/>
        <end position="23"/>
    </location>
</feature>
<evidence type="ECO:0000256" key="1">
    <source>
        <dbReference type="SAM" id="MobiDB-lite"/>
    </source>
</evidence>
<dbReference type="GO" id="GO:0006388">
    <property type="term" value="P:tRNA splicing, via endonucleolytic cleavage and ligation"/>
    <property type="evidence" value="ECO:0007669"/>
    <property type="project" value="TreeGrafter"/>
</dbReference>
<dbReference type="InterPro" id="IPR002745">
    <property type="entry name" value="Ptrans_KptA/Tpt1"/>
</dbReference>
<reference evidence="2" key="1">
    <citation type="submission" date="2022-07" db="EMBL/GenBank/DDBJ databases">
        <title>Genome Sequence of Agrocybe chaxingu.</title>
        <authorList>
            <person name="Buettner E."/>
        </authorList>
    </citation>
    <scope>NUCLEOTIDE SEQUENCE</scope>
    <source>
        <strain evidence="2">MP-N11</strain>
    </source>
</reference>
<protein>
    <recommendedName>
        <fullName evidence="4">2'-phosphotransferase</fullName>
    </recommendedName>
</protein>
<name>A0A9W8K0S1_9AGAR</name>
<dbReference type="SUPFAM" id="SSF56399">
    <property type="entry name" value="ADP-ribosylation"/>
    <property type="match status" value="1"/>
</dbReference>
<accession>A0A9W8K0S1</accession>
<feature type="compositionally biased region" description="Polar residues" evidence="1">
    <location>
        <begin position="58"/>
        <end position="77"/>
    </location>
</feature>
<feature type="region of interest" description="Disordered" evidence="1">
    <location>
        <begin position="55"/>
        <end position="90"/>
    </location>
</feature>
<gene>
    <name evidence="2" type="ORF">NLJ89_g5599</name>
</gene>
<evidence type="ECO:0000313" key="3">
    <source>
        <dbReference type="Proteomes" id="UP001148786"/>
    </source>
</evidence>
<evidence type="ECO:0008006" key="4">
    <source>
        <dbReference type="Google" id="ProtNLM"/>
    </source>
</evidence>
<dbReference type="Pfam" id="PF01885">
    <property type="entry name" value="PTS_2-RNA"/>
    <property type="match status" value="1"/>
</dbReference>
<proteinExistence type="predicted"/>
<dbReference type="OrthoDB" id="419694at2759"/>
<evidence type="ECO:0000313" key="2">
    <source>
        <dbReference type="EMBL" id="KAJ3508715.1"/>
    </source>
</evidence>
<dbReference type="AlphaFoldDB" id="A0A9W8K0S1"/>